<evidence type="ECO:0000256" key="6">
    <source>
        <dbReference type="ARBA" id="ARBA00022723"/>
    </source>
</evidence>
<keyword evidence="7" id="KW-0677">Repeat</keyword>
<dbReference type="PANTHER" id="PTHR43105:SF10">
    <property type="entry name" value="NADH-QUINONE OXIDOREDUCTASE SUBUNIT G"/>
    <property type="match status" value="1"/>
</dbReference>
<evidence type="ECO:0000256" key="11">
    <source>
        <dbReference type="ARBA" id="ARBA00034078"/>
    </source>
</evidence>
<feature type="domain" description="2Fe-2S ferredoxin-type" evidence="12">
    <location>
        <begin position="3"/>
        <end position="81"/>
    </location>
</feature>
<dbReference type="Pfam" id="PF22117">
    <property type="entry name" value="Fer4_Nqo3"/>
    <property type="match status" value="1"/>
</dbReference>
<dbReference type="InterPro" id="IPR006657">
    <property type="entry name" value="MoPterin_dinucl-bd_dom"/>
</dbReference>
<dbReference type="Gene3D" id="3.40.50.740">
    <property type="match status" value="1"/>
</dbReference>
<dbReference type="GO" id="GO:0048038">
    <property type="term" value="F:quinone binding"/>
    <property type="evidence" value="ECO:0007669"/>
    <property type="project" value="UniProtKB-KW"/>
</dbReference>
<dbReference type="Gene3D" id="3.10.20.740">
    <property type="match status" value="1"/>
</dbReference>
<dbReference type="RefSeq" id="WP_132569984.1">
    <property type="nucleotide sequence ID" value="NZ_CBCSGL010000002.1"/>
</dbReference>
<dbReference type="Gene3D" id="2.40.40.20">
    <property type="match status" value="1"/>
</dbReference>
<keyword evidence="16" id="KW-1185">Reference proteome</keyword>
<dbReference type="InterPro" id="IPR006656">
    <property type="entry name" value="Mopterin_OxRdtase"/>
</dbReference>
<evidence type="ECO:0000256" key="7">
    <source>
        <dbReference type="ARBA" id="ARBA00022737"/>
    </source>
</evidence>
<dbReference type="Gene3D" id="3.40.228.10">
    <property type="entry name" value="Dimethylsulfoxide Reductase, domain 2"/>
    <property type="match status" value="1"/>
</dbReference>
<dbReference type="PROSITE" id="PS51085">
    <property type="entry name" value="2FE2S_FER_2"/>
    <property type="match status" value="1"/>
</dbReference>
<dbReference type="PANTHER" id="PTHR43105">
    <property type="entry name" value="RESPIRATORY NITRATE REDUCTASE"/>
    <property type="match status" value="1"/>
</dbReference>
<dbReference type="Pfam" id="PF01568">
    <property type="entry name" value="Molydop_binding"/>
    <property type="match status" value="1"/>
</dbReference>
<evidence type="ECO:0000256" key="10">
    <source>
        <dbReference type="ARBA" id="ARBA00023075"/>
    </source>
</evidence>
<accession>A0A4R3VDQ6</accession>
<evidence type="ECO:0000256" key="1">
    <source>
        <dbReference type="ARBA" id="ARBA00002378"/>
    </source>
</evidence>
<dbReference type="PROSITE" id="PS00551">
    <property type="entry name" value="MOLYBDOPTERIN_PROK_1"/>
    <property type="match status" value="1"/>
</dbReference>
<evidence type="ECO:0000259" key="14">
    <source>
        <dbReference type="PROSITE" id="PS51669"/>
    </source>
</evidence>
<dbReference type="SUPFAM" id="SSF54292">
    <property type="entry name" value="2Fe-2S ferredoxin-like"/>
    <property type="match status" value="1"/>
</dbReference>
<dbReference type="InterPro" id="IPR017896">
    <property type="entry name" value="4Fe4S_Fe-S-bd"/>
</dbReference>
<dbReference type="GO" id="GO:0008137">
    <property type="term" value="F:NADH dehydrogenase (ubiquinone) activity"/>
    <property type="evidence" value="ECO:0007669"/>
    <property type="project" value="InterPro"/>
</dbReference>
<dbReference type="CDD" id="cd02753">
    <property type="entry name" value="MopB_Formate-Dh-H"/>
    <property type="match status" value="1"/>
</dbReference>
<dbReference type="Gene3D" id="2.20.25.90">
    <property type="entry name" value="ADC-like domains"/>
    <property type="match status" value="1"/>
</dbReference>
<dbReference type="InterPro" id="IPR000283">
    <property type="entry name" value="NADH_UbQ_OxRdtase_75kDa_su_CS"/>
</dbReference>
<feature type="domain" description="4Fe-4S Mo/W bis-MGD-type" evidence="14">
    <location>
        <begin position="216"/>
        <end position="272"/>
    </location>
</feature>
<dbReference type="InterPro" id="IPR006963">
    <property type="entry name" value="Mopterin_OxRdtase_4Fe-4S_dom"/>
</dbReference>
<gene>
    <name evidence="15" type="ORF">EV671_1003131</name>
</gene>
<dbReference type="SUPFAM" id="SSF53706">
    <property type="entry name" value="Formate dehydrogenase/DMSO reductase, domains 1-3"/>
    <property type="match status" value="1"/>
</dbReference>
<dbReference type="InterPro" id="IPR036010">
    <property type="entry name" value="2Fe-2S_ferredoxin-like_sf"/>
</dbReference>
<evidence type="ECO:0000256" key="5">
    <source>
        <dbReference type="ARBA" id="ARBA00022719"/>
    </source>
</evidence>
<dbReference type="PROSITE" id="PS51669">
    <property type="entry name" value="4FE4S_MOW_BIS_MGD"/>
    <property type="match status" value="1"/>
</dbReference>
<evidence type="ECO:0000256" key="2">
    <source>
        <dbReference type="ARBA" id="ARBA00007023"/>
    </source>
</evidence>
<evidence type="ECO:0000256" key="8">
    <source>
        <dbReference type="ARBA" id="ARBA00023004"/>
    </source>
</evidence>
<keyword evidence="9" id="KW-0411">Iron-sulfur</keyword>
<dbReference type="Gene3D" id="3.30.70.20">
    <property type="match status" value="1"/>
</dbReference>
<dbReference type="SMART" id="SM00926">
    <property type="entry name" value="Molybdop_Fe4S4"/>
    <property type="match status" value="1"/>
</dbReference>
<dbReference type="Pfam" id="PF13510">
    <property type="entry name" value="Fer2_4"/>
    <property type="match status" value="1"/>
</dbReference>
<comment type="caution">
    <text evidence="15">The sequence shown here is derived from an EMBL/GenBank/DDBJ whole genome shotgun (WGS) entry which is preliminary data.</text>
</comment>
<keyword evidence="4" id="KW-0001">2Fe-2S</keyword>
<dbReference type="GO" id="GO:0015942">
    <property type="term" value="P:formate metabolic process"/>
    <property type="evidence" value="ECO:0007669"/>
    <property type="project" value="InterPro"/>
</dbReference>
<dbReference type="NCBIfam" id="TIGR01591">
    <property type="entry name" value="Fdh-alpha"/>
    <property type="match status" value="1"/>
</dbReference>
<dbReference type="Pfam" id="PF00384">
    <property type="entry name" value="Molybdopterin"/>
    <property type="match status" value="1"/>
</dbReference>
<dbReference type="OrthoDB" id="9810782at2"/>
<dbReference type="GO" id="GO:1990204">
    <property type="term" value="C:oxidoreductase complex"/>
    <property type="evidence" value="ECO:0007669"/>
    <property type="project" value="UniProtKB-ARBA"/>
</dbReference>
<sequence>MTGTTKLTVDGQPQQARSGDTILSLLQGLGIAPPALCSDPRIQPGAHCRLCCVELQGQEHPVTSCNTRVAEGMRIVTSSPALERYRHQLLEWMAQSCSSADLQGHPDKALHRELRRHGLAPGDAEPAPRGAVDESHPLIRFNPSRCITCYRCVRICEELQGQSVWHVLGHGAGIHIVPDSGGTLAASSCVACGACVDTCPTTALLDRPGLGQPPAERWTHSVCAYCGVGCEIEVGTAADAIVSVRPVLDAPVNKGHLCAKGRNGHAYERSPERVRQPLLRQEDGQWQASGWSQALDAVAQRLRRVIDTHGPDAVGVLGSARATNEDNYLVQKFARLVIGTHNVDCCARVCHTPSAAAMKMMLGTGAATNSFDDIELARCFLIVGANPSESHPVVGARIKQRLLRGAAQAIVIDPRRTELARQARLHLALRPGTNVPLLNAMAHVIVEEGLFDAGFVAARVEGLEALRSFLQAWTPERAAAICGVPAAQIREAARLYAGSGPAMCLHGLGVTEHSQGTEGVMCLINLALLTGNLGRRGAGINPLRGQNNVQGAALMGCEPGTLTGSQSLEASRARFEAAWQAPLPHNRGLNLLEMMDAAEAGRLKALYVVGFDIDLSLAHQAATRSALRKLDLLVVQDLFLNETARQADVFLPAASSFEKEGSFMNAERRVQRVRRSLPPLGEARPDWQILCELAAAMGLGEHFNYADAESIWNEVRAVWPDGAGLSYARLGRGGLLWPCRDEADPGQAVLHTEGFANGPTATLRVVDYRPSAERTDAEFPFLLSTGRNLYQFNAGTMSGRGPLSDLRATDTLDMNPADAARLAFADGELLQLRSRHGCAELPLRISGQVQPGQLFASFHDPAVALNRVTSPERDSIVQAPEYKLTAAQVARAGQAPR</sequence>
<dbReference type="EMBL" id="SMBU01000003">
    <property type="protein sequence ID" value="TCV03476.1"/>
    <property type="molecule type" value="Genomic_DNA"/>
</dbReference>
<dbReference type="GO" id="GO:0046872">
    <property type="term" value="F:metal ion binding"/>
    <property type="evidence" value="ECO:0007669"/>
    <property type="project" value="UniProtKB-KW"/>
</dbReference>
<dbReference type="InterPro" id="IPR041924">
    <property type="entry name" value="Formate_Dh-H_N"/>
</dbReference>
<evidence type="ECO:0000256" key="4">
    <source>
        <dbReference type="ARBA" id="ARBA00022714"/>
    </source>
</evidence>
<evidence type="ECO:0000256" key="9">
    <source>
        <dbReference type="ARBA" id="ARBA00023014"/>
    </source>
</evidence>
<comment type="function">
    <text evidence="1">NDH-1 shuttles electrons from NADH, via FMN and iron-sulfur (Fe-S) centers, to quinones in the respiratory chain. The immediate electron acceptor for the enzyme in this species is believed to be ubiquinone. Couples the redox reaction to proton translocation (for every two electrons transferred, four hydrogen ions are translocated across the cytoplasmic membrane), and thus conserves the redox energy in a proton gradient.</text>
</comment>
<dbReference type="Pfam" id="PF04879">
    <property type="entry name" value="Molybdop_Fe4S4"/>
    <property type="match status" value="1"/>
</dbReference>
<dbReference type="GO" id="GO:0042773">
    <property type="term" value="P:ATP synthesis coupled electron transport"/>
    <property type="evidence" value="ECO:0007669"/>
    <property type="project" value="InterPro"/>
</dbReference>
<dbReference type="GO" id="GO:0016020">
    <property type="term" value="C:membrane"/>
    <property type="evidence" value="ECO:0007669"/>
    <property type="project" value="InterPro"/>
</dbReference>
<dbReference type="Proteomes" id="UP000295110">
    <property type="component" value="Unassembled WGS sequence"/>
</dbReference>
<evidence type="ECO:0000313" key="16">
    <source>
        <dbReference type="Proteomes" id="UP000295110"/>
    </source>
</evidence>
<dbReference type="InterPro" id="IPR050123">
    <property type="entry name" value="Prok_molybdopt-oxidoreductase"/>
</dbReference>
<dbReference type="PROSITE" id="PS00641">
    <property type="entry name" value="COMPLEX1_75K_1"/>
    <property type="match status" value="1"/>
</dbReference>
<name>A0A4R3VDQ6_ROSSA</name>
<dbReference type="GO" id="GO:0003954">
    <property type="term" value="F:NADH dehydrogenase activity"/>
    <property type="evidence" value="ECO:0007669"/>
    <property type="project" value="TreeGrafter"/>
</dbReference>
<evidence type="ECO:0000259" key="12">
    <source>
        <dbReference type="PROSITE" id="PS51085"/>
    </source>
</evidence>
<keyword evidence="10" id="KW-0830">Ubiquinone</keyword>
<dbReference type="InterPro" id="IPR001041">
    <property type="entry name" value="2Fe-2S_ferredoxin-type"/>
</dbReference>
<dbReference type="GO" id="GO:0043546">
    <property type="term" value="F:molybdopterin cofactor binding"/>
    <property type="evidence" value="ECO:0007669"/>
    <property type="project" value="InterPro"/>
</dbReference>
<dbReference type="FunFam" id="3.30.70.20:FF:000035">
    <property type="entry name" value="Iron hydrogenase 1"/>
    <property type="match status" value="1"/>
</dbReference>
<dbReference type="GO" id="GO:0008863">
    <property type="term" value="F:formate dehydrogenase (NAD+) activity"/>
    <property type="evidence" value="ECO:0007669"/>
    <property type="project" value="InterPro"/>
</dbReference>
<dbReference type="CDD" id="cd00508">
    <property type="entry name" value="MopB_CT_Fdh-Nap-like"/>
    <property type="match status" value="1"/>
</dbReference>
<feature type="domain" description="4Fe-4S ferredoxin-type" evidence="13">
    <location>
        <begin position="137"/>
        <end position="156"/>
    </location>
</feature>
<keyword evidence="6" id="KW-0479">Metal-binding</keyword>
<keyword evidence="8" id="KW-0408">Iron</keyword>
<dbReference type="GO" id="GO:0051539">
    <property type="term" value="F:4 iron, 4 sulfur cluster binding"/>
    <property type="evidence" value="ECO:0007669"/>
    <property type="project" value="UniProtKB-KW"/>
</dbReference>
<organism evidence="15 16">
    <name type="scientific">Roseateles saccharophilus</name>
    <name type="common">Pseudomonas saccharophila</name>
    <dbReference type="NCBI Taxonomy" id="304"/>
    <lineage>
        <taxon>Bacteria</taxon>
        <taxon>Pseudomonadati</taxon>
        <taxon>Pseudomonadota</taxon>
        <taxon>Betaproteobacteria</taxon>
        <taxon>Burkholderiales</taxon>
        <taxon>Sphaerotilaceae</taxon>
        <taxon>Roseateles</taxon>
    </lineage>
</organism>
<proteinExistence type="inferred from homology"/>
<comment type="similarity">
    <text evidence="2">In the C-terminal section; belongs to the prokaryotic molybdopterin-containing oxidoreductase family.</text>
</comment>
<evidence type="ECO:0000259" key="13">
    <source>
        <dbReference type="PROSITE" id="PS51379"/>
    </source>
</evidence>
<comment type="cofactor">
    <cofactor evidence="11">
        <name>[2Fe-2S] cluster</name>
        <dbReference type="ChEBI" id="CHEBI:190135"/>
    </cofactor>
</comment>
<keyword evidence="5" id="KW-0874">Quinone</keyword>
<feature type="domain" description="4Fe-4S ferredoxin-type" evidence="13">
    <location>
        <begin position="180"/>
        <end position="209"/>
    </location>
</feature>
<dbReference type="PROSITE" id="PS51379">
    <property type="entry name" value="4FE4S_FER_2"/>
    <property type="match status" value="2"/>
</dbReference>
<dbReference type="InterPro" id="IPR054351">
    <property type="entry name" value="NADH_UbQ_OxRdtase_ferredoxin"/>
</dbReference>
<dbReference type="GO" id="GO:0051537">
    <property type="term" value="F:2 iron, 2 sulfur cluster binding"/>
    <property type="evidence" value="ECO:0007669"/>
    <property type="project" value="UniProtKB-KW"/>
</dbReference>
<dbReference type="SUPFAM" id="SSF54862">
    <property type="entry name" value="4Fe-4S ferredoxins"/>
    <property type="match status" value="1"/>
</dbReference>
<keyword evidence="3" id="KW-0004">4Fe-4S</keyword>
<dbReference type="InterPro" id="IPR027467">
    <property type="entry name" value="MopterinOxRdtase_cofactor_BS"/>
</dbReference>
<dbReference type="InterPro" id="IPR006478">
    <property type="entry name" value="Formate_DH_asu"/>
</dbReference>
<evidence type="ECO:0000313" key="15">
    <source>
        <dbReference type="EMBL" id="TCV03476.1"/>
    </source>
</evidence>
<dbReference type="InterPro" id="IPR009010">
    <property type="entry name" value="Asp_de-COase-like_dom_sf"/>
</dbReference>
<dbReference type="AlphaFoldDB" id="A0A4R3VDQ6"/>
<evidence type="ECO:0000256" key="3">
    <source>
        <dbReference type="ARBA" id="ARBA00022485"/>
    </source>
</evidence>
<dbReference type="InterPro" id="IPR017900">
    <property type="entry name" value="4Fe4S_Fe_S_CS"/>
</dbReference>
<dbReference type="PIRSF" id="PIRSF036643">
    <property type="entry name" value="FDH_alpha"/>
    <property type="match status" value="1"/>
</dbReference>
<protein>
    <submittedName>
        <fullName evidence="15">Formate dehydrogenase major subunit</fullName>
    </submittedName>
</protein>
<dbReference type="SUPFAM" id="SSF50692">
    <property type="entry name" value="ADC-like"/>
    <property type="match status" value="1"/>
</dbReference>
<reference evidence="15 16" key="1">
    <citation type="submission" date="2019-03" db="EMBL/GenBank/DDBJ databases">
        <title>Genomic Encyclopedia of Type Strains, Phase IV (KMG-IV): sequencing the most valuable type-strain genomes for metagenomic binning, comparative biology and taxonomic classification.</title>
        <authorList>
            <person name="Goeker M."/>
        </authorList>
    </citation>
    <scope>NUCLEOTIDE SEQUENCE [LARGE SCALE GENOMIC DNA]</scope>
    <source>
        <strain evidence="15 16">DSM 654</strain>
    </source>
</reference>
<dbReference type="PROSITE" id="PS00198">
    <property type="entry name" value="4FE4S_FER_1"/>
    <property type="match status" value="1"/>
</dbReference>